<dbReference type="PANTHER" id="PTHR43019:SF23">
    <property type="entry name" value="PROTEASE DO-LIKE 5, CHLOROPLASTIC"/>
    <property type="match status" value="1"/>
</dbReference>
<dbReference type="GO" id="GO:0006508">
    <property type="term" value="P:proteolysis"/>
    <property type="evidence" value="ECO:0007669"/>
    <property type="project" value="InterPro"/>
</dbReference>
<dbReference type="AlphaFoldDB" id="A0A5C8Z693"/>
<comment type="caution">
    <text evidence="1">The sequence shown here is derived from an EMBL/GenBank/DDBJ whole genome shotgun (WGS) entry which is preliminary data.</text>
</comment>
<keyword evidence="2" id="KW-1185">Reference proteome</keyword>
<evidence type="ECO:0000313" key="1">
    <source>
        <dbReference type="EMBL" id="TXR52809.1"/>
    </source>
</evidence>
<name>A0A5C8Z693_9ACTN</name>
<evidence type="ECO:0000313" key="2">
    <source>
        <dbReference type="Proteomes" id="UP000321234"/>
    </source>
</evidence>
<dbReference type="PRINTS" id="PR00834">
    <property type="entry name" value="PROTEASES2C"/>
</dbReference>
<accession>A0A5C8Z693</accession>
<dbReference type="InterPro" id="IPR001940">
    <property type="entry name" value="Peptidase_S1C"/>
</dbReference>
<organism evidence="1 2">
    <name type="scientific">Quadrisphaera setariae</name>
    <dbReference type="NCBI Taxonomy" id="2593304"/>
    <lineage>
        <taxon>Bacteria</taxon>
        <taxon>Bacillati</taxon>
        <taxon>Actinomycetota</taxon>
        <taxon>Actinomycetes</taxon>
        <taxon>Kineosporiales</taxon>
        <taxon>Kineosporiaceae</taxon>
        <taxon>Quadrisphaera</taxon>
    </lineage>
</organism>
<dbReference type="Gene3D" id="2.40.10.10">
    <property type="entry name" value="Trypsin-like serine proteases"/>
    <property type="match status" value="2"/>
</dbReference>
<dbReference type="OrthoDB" id="568507at2"/>
<protein>
    <submittedName>
        <fullName evidence="1">Trypsin-like peptidase domain-containing protein</fullName>
    </submittedName>
</protein>
<proteinExistence type="predicted"/>
<dbReference type="GO" id="GO:0004252">
    <property type="term" value="F:serine-type endopeptidase activity"/>
    <property type="evidence" value="ECO:0007669"/>
    <property type="project" value="InterPro"/>
</dbReference>
<dbReference type="InterPro" id="IPR009003">
    <property type="entry name" value="Peptidase_S1_PA"/>
</dbReference>
<dbReference type="Pfam" id="PF13365">
    <property type="entry name" value="Trypsin_2"/>
    <property type="match status" value="1"/>
</dbReference>
<dbReference type="InterPro" id="IPR043504">
    <property type="entry name" value="Peptidase_S1_PA_chymotrypsin"/>
</dbReference>
<dbReference type="PANTHER" id="PTHR43019">
    <property type="entry name" value="SERINE ENDOPROTEASE DEGS"/>
    <property type="match status" value="1"/>
</dbReference>
<sequence length="215" mass="20794">MPPVQPAAADPAAAAASAVASAESAGVLRTAVRASVRVRTVGCTNVRTGSGFAVDAHTLVTNAHVVAGAEQLQVDTWDGHQLAVTGSVTAAVADLAVVRTREALPATAPLADADPVGGETVTVVGYPRGEALAKATGTITGPADDPLHTAAAAVLQLEASVAPGSSGSAVVDGDGAVVGVLYAGATTGEDAYAVPVSTLRAALAAQGPADGSARC</sequence>
<gene>
    <name evidence="1" type="ORF">FMM08_18440</name>
</gene>
<dbReference type="SUPFAM" id="SSF50494">
    <property type="entry name" value="Trypsin-like serine proteases"/>
    <property type="match status" value="1"/>
</dbReference>
<dbReference type="Proteomes" id="UP000321234">
    <property type="component" value="Unassembled WGS sequence"/>
</dbReference>
<dbReference type="EMBL" id="VKAC01000012">
    <property type="protein sequence ID" value="TXR52809.1"/>
    <property type="molecule type" value="Genomic_DNA"/>
</dbReference>
<reference evidence="1 2" key="1">
    <citation type="submission" date="2019-07" db="EMBL/GenBank/DDBJ databases">
        <title>Quadrisphaera sp. strain DD2A genome sequencing and assembly.</title>
        <authorList>
            <person name="Kim I."/>
        </authorList>
    </citation>
    <scope>NUCLEOTIDE SEQUENCE [LARGE SCALE GENOMIC DNA]</scope>
    <source>
        <strain evidence="1 2">DD2A</strain>
    </source>
</reference>